<dbReference type="GO" id="GO:0005829">
    <property type="term" value="C:cytosol"/>
    <property type="evidence" value="ECO:0007669"/>
    <property type="project" value="TreeGrafter"/>
</dbReference>
<dbReference type="RefSeq" id="WP_075526200.1">
    <property type="nucleotide sequence ID" value="NZ_BNDT01000004.1"/>
</dbReference>
<reference evidence="1 2" key="1">
    <citation type="submission" date="2021-02" db="EMBL/GenBank/DDBJ databases">
        <title>Complete genome sequence of Lactococcus lactis strain K_LL004.</title>
        <authorList>
            <person name="Kim H.B."/>
        </authorList>
    </citation>
    <scope>NUCLEOTIDE SEQUENCE [LARGE SCALE GENOMIC DNA]</scope>
    <source>
        <strain evidence="1 2">K_LL004</strain>
    </source>
</reference>
<dbReference type="SFLD" id="SFLDG01140">
    <property type="entry name" value="C2.B:_Phosphomannomutase_and_P"/>
    <property type="match status" value="1"/>
</dbReference>
<dbReference type="InterPro" id="IPR000150">
    <property type="entry name" value="Cof"/>
</dbReference>
<dbReference type="SFLD" id="SFLDS00003">
    <property type="entry name" value="Haloacid_Dehalogenase"/>
    <property type="match status" value="1"/>
</dbReference>
<evidence type="ECO:0000313" key="2">
    <source>
        <dbReference type="Proteomes" id="UP000663608"/>
    </source>
</evidence>
<name>A0AA45KG69_9LACT</name>
<dbReference type="NCBIfam" id="TIGR01484">
    <property type="entry name" value="HAD-SF-IIB"/>
    <property type="match status" value="1"/>
</dbReference>
<dbReference type="Gene3D" id="3.30.1240.10">
    <property type="match status" value="1"/>
</dbReference>
<dbReference type="GO" id="GO:0016791">
    <property type="term" value="F:phosphatase activity"/>
    <property type="evidence" value="ECO:0007669"/>
    <property type="project" value="TreeGrafter"/>
</dbReference>
<gene>
    <name evidence="1" type="ORF">JW886_08165</name>
</gene>
<dbReference type="InterPro" id="IPR036412">
    <property type="entry name" value="HAD-like_sf"/>
</dbReference>
<dbReference type="PANTHER" id="PTHR10000">
    <property type="entry name" value="PHOSPHOSERINE PHOSPHATASE"/>
    <property type="match status" value="1"/>
</dbReference>
<organism evidence="1 2">
    <name type="scientific">Lactococcus taiwanensis</name>
    <dbReference type="NCBI Taxonomy" id="1151742"/>
    <lineage>
        <taxon>Bacteria</taxon>
        <taxon>Bacillati</taxon>
        <taxon>Bacillota</taxon>
        <taxon>Bacilli</taxon>
        <taxon>Lactobacillales</taxon>
        <taxon>Streptococcaceae</taxon>
        <taxon>Lactococcus</taxon>
    </lineage>
</organism>
<dbReference type="PANTHER" id="PTHR10000:SF23">
    <property type="entry name" value="5-AMINO-6-(5-PHOSPHO-D-RIBITYLAMINO)URACIL PHOSPHATASE YITU"/>
    <property type="match status" value="1"/>
</dbReference>
<protein>
    <submittedName>
        <fullName evidence="1">Cof-type HAD-IIB family hydrolase</fullName>
    </submittedName>
</protein>
<dbReference type="Proteomes" id="UP000663608">
    <property type="component" value="Chromosome"/>
</dbReference>
<keyword evidence="2" id="KW-1185">Reference proteome</keyword>
<dbReference type="AlphaFoldDB" id="A0AA45KG69"/>
<dbReference type="EMBL" id="CP070872">
    <property type="protein sequence ID" value="QSE76426.1"/>
    <property type="molecule type" value="Genomic_DNA"/>
</dbReference>
<dbReference type="KEGG" id="lti:JW886_08165"/>
<dbReference type="InterPro" id="IPR006379">
    <property type="entry name" value="HAD-SF_hydro_IIB"/>
</dbReference>
<dbReference type="Gene3D" id="3.40.50.1000">
    <property type="entry name" value="HAD superfamily/HAD-like"/>
    <property type="match status" value="1"/>
</dbReference>
<dbReference type="GO" id="GO:0000287">
    <property type="term" value="F:magnesium ion binding"/>
    <property type="evidence" value="ECO:0007669"/>
    <property type="project" value="TreeGrafter"/>
</dbReference>
<sequence>MKNVKERKLIAIDLDGTTLQSDGRTISRYTKYVFKRVEALGHIICITTGRPFRMSLEVYRELELKSPVINFNGALISMPNDRNWPYTKAHYIDRSFIFDLLRHQQNFNLNFFAVEYRRKFFLNTFKNVEPQLFGVERFQPYNRLRADRVTDNPHAVLLSTRQKDKLALAAEMKRHYNGKIDVGVWGGPNGILEVVPKGISKASGLKYLLKILDISVENLIAFGDEHNDIEMFKLAPNAFAMKNASARLTPYATEILPWTNDEDGVARQLEKLFLMPEQNTPL</sequence>
<evidence type="ECO:0000313" key="1">
    <source>
        <dbReference type="EMBL" id="QSE76426.1"/>
    </source>
</evidence>
<dbReference type="SUPFAM" id="SSF56784">
    <property type="entry name" value="HAD-like"/>
    <property type="match status" value="1"/>
</dbReference>
<accession>A0AA45KG69</accession>
<dbReference type="CDD" id="cd07516">
    <property type="entry name" value="HAD_Pase"/>
    <property type="match status" value="1"/>
</dbReference>
<dbReference type="InterPro" id="IPR023214">
    <property type="entry name" value="HAD_sf"/>
</dbReference>
<proteinExistence type="predicted"/>
<keyword evidence="1" id="KW-0378">Hydrolase</keyword>
<dbReference type="NCBIfam" id="TIGR00099">
    <property type="entry name" value="Cof-subfamily"/>
    <property type="match status" value="1"/>
</dbReference>
<dbReference type="Pfam" id="PF08282">
    <property type="entry name" value="Hydrolase_3"/>
    <property type="match status" value="1"/>
</dbReference>